<accession>A0ABT3NAL0</accession>
<evidence type="ECO:0000313" key="3">
    <source>
        <dbReference type="EMBL" id="MCW7754007.1"/>
    </source>
</evidence>
<comment type="caution">
    <text evidence="3">The sequence shown here is derived from an EMBL/GenBank/DDBJ whole genome shotgun (WGS) entry which is preliminary data.</text>
</comment>
<proteinExistence type="predicted"/>
<dbReference type="EMBL" id="JAPFPW010000008">
    <property type="protein sequence ID" value="MCW7754007.1"/>
    <property type="molecule type" value="Genomic_DNA"/>
</dbReference>
<keyword evidence="2" id="KW-1133">Transmembrane helix</keyword>
<protein>
    <submittedName>
        <fullName evidence="3">Uncharacterized protein</fullName>
    </submittedName>
</protein>
<evidence type="ECO:0000313" key="4">
    <source>
        <dbReference type="Proteomes" id="UP001209681"/>
    </source>
</evidence>
<dbReference type="Proteomes" id="UP001209681">
    <property type="component" value="Unassembled WGS sequence"/>
</dbReference>
<evidence type="ECO:0000256" key="1">
    <source>
        <dbReference type="SAM" id="MobiDB-lite"/>
    </source>
</evidence>
<feature type="transmembrane region" description="Helical" evidence="2">
    <location>
        <begin position="368"/>
        <end position="386"/>
    </location>
</feature>
<organism evidence="3 4">
    <name type="scientific">Desulfobotulus pelophilus</name>
    <dbReference type="NCBI Taxonomy" id="2823377"/>
    <lineage>
        <taxon>Bacteria</taxon>
        <taxon>Pseudomonadati</taxon>
        <taxon>Thermodesulfobacteriota</taxon>
        <taxon>Desulfobacteria</taxon>
        <taxon>Desulfobacterales</taxon>
        <taxon>Desulfobacteraceae</taxon>
        <taxon>Desulfobotulus</taxon>
    </lineage>
</organism>
<reference evidence="3 4" key="1">
    <citation type="submission" date="2022-11" db="EMBL/GenBank/DDBJ databases">
        <title>Desulfobotulus tamanensis H1 sp. nov. - anaerobic, alkaliphilic, sulphate reducing bacterium isolated from terrestrial mud volcano.</title>
        <authorList>
            <person name="Frolova A."/>
            <person name="Merkel A.Y."/>
            <person name="Slobodkin A.I."/>
        </authorList>
    </citation>
    <scope>NUCLEOTIDE SEQUENCE [LARGE SCALE GENOMIC DNA]</scope>
    <source>
        <strain evidence="3 4">H1</strain>
    </source>
</reference>
<keyword evidence="2" id="KW-0472">Membrane</keyword>
<dbReference type="RefSeq" id="WP_265424876.1">
    <property type="nucleotide sequence ID" value="NZ_JAPFPW010000008.1"/>
</dbReference>
<sequence length="396" mass="43795">MTGAYWTDKPSPRRVYRPEKMGNYLLCGLAGFFFFCFALPTLLLADPGFLWLEPGPEMQRRMGREGTGTGMGRGGQGDKSGGAHGPAAAQPMQDADRKAEGREDGASRDGQEGPRQGPPPGAGHSSSSSGEKRAAMSLPVHYTLRLGWPSGDIRTDQRLLQAEAFIVRPDATEERMIPVEEGRGAVRIRDAALTQGTYHVRAFYEEEDGSTRYRLFYQVFSRNPGYPPGPSGDGEKEAVPLPSPWFAIEDLSPDPGKNYARIHRKFTGDFLPLRVSLAGEPVADLAITLTTADGWQQTHHTDEKGEVGFHLIKERFHDEGVRKGPSFYYVTAEIREQADDSENPGEVLRTGLALMVYPTPLDWESKAAGFYVFMGVSVALGFGTAIRRWRRRGRWI</sequence>
<feature type="compositionally biased region" description="Basic and acidic residues" evidence="1">
    <location>
        <begin position="94"/>
        <end position="112"/>
    </location>
</feature>
<keyword evidence="2" id="KW-0812">Transmembrane</keyword>
<evidence type="ECO:0000256" key="2">
    <source>
        <dbReference type="SAM" id="Phobius"/>
    </source>
</evidence>
<name>A0ABT3NAL0_9BACT</name>
<feature type="region of interest" description="Disordered" evidence="1">
    <location>
        <begin position="60"/>
        <end position="134"/>
    </location>
</feature>
<gene>
    <name evidence="3" type="ORF">OOT00_08410</name>
</gene>
<keyword evidence="4" id="KW-1185">Reference proteome</keyword>
<feature type="compositionally biased region" description="Gly residues" evidence="1">
    <location>
        <begin position="65"/>
        <end position="84"/>
    </location>
</feature>